<dbReference type="Pfam" id="PF12728">
    <property type="entry name" value="HTH_17"/>
    <property type="match status" value="1"/>
</dbReference>
<dbReference type="Proteomes" id="UP000829476">
    <property type="component" value="Chromosome"/>
</dbReference>
<dbReference type="SUPFAM" id="SSF46955">
    <property type="entry name" value="Putative DNA-binding domain"/>
    <property type="match status" value="1"/>
</dbReference>
<keyword evidence="3" id="KW-1185">Reference proteome</keyword>
<reference evidence="2 3" key="1">
    <citation type="journal article" date="2018" name="Int. J. Syst. Evol. Microbiol.">
        <title>Zhouia spongiae sp. nov., isolated from a marine sponge.</title>
        <authorList>
            <person name="Zhuang L."/>
            <person name="Lin B."/>
            <person name="Qin F."/>
            <person name="Luo L."/>
        </authorList>
    </citation>
    <scope>NUCLEOTIDE SEQUENCE [LARGE SCALE GENOMIC DNA]</scope>
    <source>
        <strain evidence="2 3">HN-Y44</strain>
    </source>
</reference>
<dbReference type="RefSeq" id="WP_242936746.1">
    <property type="nucleotide sequence ID" value="NZ_CP094326.1"/>
</dbReference>
<feature type="domain" description="Helix-turn-helix" evidence="1">
    <location>
        <begin position="36"/>
        <end position="86"/>
    </location>
</feature>
<evidence type="ECO:0000313" key="2">
    <source>
        <dbReference type="EMBL" id="UNY98339.1"/>
    </source>
</evidence>
<dbReference type="EMBL" id="CP094326">
    <property type="protein sequence ID" value="UNY98339.1"/>
    <property type="molecule type" value="Genomic_DNA"/>
</dbReference>
<sequence length="88" mass="10268">MGATIITTNDLRVFKEELIQELKELLMDKKPAGKQWLKSTDVMEQLQISPGTLQNFRQNGTIPYMKIGGLIYYDQDDIYRVMEKNRVD</sequence>
<dbReference type="InterPro" id="IPR009061">
    <property type="entry name" value="DNA-bd_dom_put_sf"/>
</dbReference>
<dbReference type="PANTHER" id="PTHR34585">
    <property type="match status" value="1"/>
</dbReference>
<evidence type="ECO:0000259" key="1">
    <source>
        <dbReference type="Pfam" id="PF12728"/>
    </source>
</evidence>
<evidence type="ECO:0000313" key="3">
    <source>
        <dbReference type="Proteomes" id="UP000829476"/>
    </source>
</evidence>
<name>A0ABY3YKH4_9FLAO</name>
<protein>
    <submittedName>
        <fullName evidence="2">Helix-turn-helix domain-containing protein</fullName>
    </submittedName>
</protein>
<organism evidence="2 3">
    <name type="scientific">Zhouia spongiae</name>
    <dbReference type="NCBI Taxonomy" id="2202721"/>
    <lineage>
        <taxon>Bacteria</taxon>
        <taxon>Pseudomonadati</taxon>
        <taxon>Bacteroidota</taxon>
        <taxon>Flavobacteriia</taxon>
        <taxon>Flavobacteriales</taxon>
        <taxon>Flavobacteriaceae</taxon>
        <taxon>Zhouia</taxon>
    </lineage>
</organism>
<proteinExistence type="predicted"/>
<gene>
    <name evidence="2" type="ORF">MQE36_14785</name>
</gene>
<dbReference type="PANTHER" id="PTHR34585:SF22">
    <property type="entry name" value="HELIX-TURN-HELIX DOMAIN-CONTAINING PROTEIN"/>
    <property type="match status" value="1"/>
</dbReference>
<dbReference type="InterPro" id="IPR041657">
    <property type="entry name" value="HTH_17"/>
</dbReference>
<accession>A0ABY3YKH4</accession>